<keyword evidence="3" id="KW-1185">Reference proteome</keyword>
<evidence type="ECO:0000259" key="1">
    <source>
        <dbReference type="Pfam" id="PF03478"/>
    </source>
</evidence>
<dbReference type="Pfam" id="PF03478">
    <property type="entry name" value="Beta-prop_KIB1-4"/>
    <property type="match status" value="1"/>
</dbReference>
<evidence type="ECO:0000313" key="3">
    <source>
        <dbReference type="Proteomes" id="UP000324705"/>
    </source>
</evidence>
<dbReference type="Gramene" id="TRITD5Bv1G190040.1">
    <property type="protein sequence ID" value="TRITD5Bv1G190040.1"/>
    <property type="gene ID" value="TRITD5Bv1G190040"/>
</dbReference>
<proteinExistence type="predicted"/>
<name>A0A9R0XG29_TRITD</name>
<evidence type="ECO:0000313" key="2">
    <source>
        <dbReference type="EMBL" id="VAI36084.1"/>
    </source>
</evidence>
<accession>A0A9R0XG29</accession>
<protein>
    <recommendedName>
        <fullName evidence="1">KIB1-4 beta-propeller domain-containing protein</fullName>
    </recommendedName>
</protein>
<dbReference type="AlphaFoldDB" id="A0A9R0XG29"/>
<dbReference type="PANTHER" id="PTHR33110:SF56">
    <property type="entry name" value="DUF295 DOMAIN-CONTAINING PROTEIN"/>
    <property type="match status" value="1"/>
</dbReference>
<feature type="domain" description="KIB1-4 beta-propeller" evidence="1">
    <location>
        <begin position="101"/>
        <end position="340"/>
    </location>
</feature>
<dbReference type="PANTHER" id="PTHR33110">
    <property type="entry name" value="F-BOX/KELCH-REPEAT PROTEIN-RELATED"/>
    <property type="match status" value="1"/>
</dbReference>
<dbReference type="Proteomes" id="UP000324705">
    <property type="component" value="Chromosome 5B"/>
</dbReference>
<dbReference type="OMA" id="MRWVERD"/>
<organism evidence="2 3">
    <name type="scientific">Triticum turgidum subsp. durum</name>
    <name type="common">Durum wheat</name>
    <name type="synonym">Triticum durum</name>
    <dbReference type="NCBI Taxonomy" id="4567"/>
    <lineage>
        <taxon>Eukaryota</taxon>
        <taxon>Viridiplantae</taxon>
        <taxon>Streptophyta</taxon>
        <taxon>Embryophyta</taxon>
        <taxon>Tracheophyta</taxon>
        <taxon>Spermatophyta</taxon>
        <taxon>Magnoliopsida</taxon>
        <taxon>Liliopsida</taxon>
        <taxon>Poales</taxon>
        <taxon>Poaceae</taxon>
        <taxon>BOP clade</taxon>
        <taxon>Pooideae</taxon>
        <taxon>Triticodae</taxon>
        <taxon>Triticeae</taxon>
        <taxon>Triticinae</taxon>
        <taxon>Triticum</taxon>
    </lineage>
</organism>
<sequence length="418" mass="48110">MNLLLDVSGRLHDARDFVRFHAVCRRWRNAPPAAARHKFFPWMLSQHTGRGVLMHIPVFYSGSVTPEAISTYHRCYDGNVLPSLDDTAWVAGPNGEAVCCFDWHPKPTLHDIVTGAICPLPHFPADNYEIVRRLGNPLGIVYGDGTVFLYSFDELNIHMTGFTAAVLRPGEAAWVIMEKRFYGSATYKNNCAAYHNGKVFVWTRRHFDCFMTQNLANNGGDIDGIRLEMTEDRPEHKRYMRYYNYVFESCGKLLWASVLLEHEWYHKNMDSLSTNDPVIPRLAVMVHEAEEEVDGGKIKMRWVERDGRSLGDHVMFLGSPTSFAVDSTQLDMDGGCAYFVFLHRLYRYNFITGQTKLVESPRTGWISPDAHLWLRPRPVISPIDEIRESLRIRPNRKEDQRGKNSAIQWIYKWFSGIS</sequence>
<reference evidence="2 3" key="1">
    <citation type="submission" date="2017-09" db="EMBL/GenBank/DDBJ databases">
        <authorList>
            <consortium name="International Durum Wheat Genome Sequencing Consortium (IDWGSC)"/>
            <person name="Milanesi L."/>
        </authorList>
    </citation>
    <scope>NUCLEOTIDE SEQUENCE [LARGE SCALE GENOMIC DNA]</scope>
    <source>
        <strain evidence="3">cv. Svevo</strain>
    </source>
</reference>
<dbReference type="InterPro" id="IPR005174">
    <property type="entry name" value="KIB1-4_b-propeller"/>
</dbReference>
<dbReference type="EMBL" id="LT934120">
    <property type="protein sequence ID" value="VAI36084.1"/>
    <property type="molecule type" value="Genomic_DNA"/>
</dbReference>
<gene>
    <name evidence="2" type="ORF">TRITD_5Bv1G190040</name>
</gene>